<dbReference type="InterPro" id="IPR003423">
    <property type="entry name" value="OMP_efflux"/>
</dbReference>
<feature type="signal peptide" evidence="9">
    <location>
        <begin position="1"/>
        <end position="38"/>
    </location>
</feature>
<keyword evidence="11" id="KW-1185">Reference proteome</keyword>
<dbReference type="OrthoDB" id="187483at2"/>
<evidence type="ECO:0000313" key="11">
    <source>
        <dbReference type="Proteomes" id="UP000215441"/>
    </source>
</evidence>
<feature type="coiled-coil region" evidence="8">
    <location>
        <begin position="359"/>
        <end position="386"/>
    </location>
</feature>
<dbReference type="PANTHER" id="PTHR30026:SF5">
    <property type="entry name" value="ABC-TYPE EFFLUX SYSTEM SECRETIN COMPONENT"/>
    <property type="match status" value="1"/>
</dbReference>
<dbReference type="AlphaFoldDB" id="A0A235EFK9"/>
<protein>
    <submittedName>
        <fullName evidence="10">Transporter</fullName>
    </submittedName>
</protein>
<evidence type="ECO:0000256" key="6">
    <source>
        <dbReference type="ARBA" id="ARBA00023136"/>
    </source>
</evidence>
<keyword evidence="7" id="KW-0998">Cell outer membrane</keyword>
<name>A0A235EFK9_9BURK</name>
<dbReference type="GO" id="GO:0015562">
    <property type="term" value="F:efflux transmembrane transporter activity"/>
    <property type="evidence" value="ECO:0007669"/>
    <property type="project" value="InterPro"/>
</dbReference>
<dbReference type="GO" id="GO:0009279">
    <property type="term" value="C:cell outer membrane"/>
    <property type="evidence" value="ECO:0007669"/>
    <property type="project" value="UniProtKB-SubCell"/>
</dbReference>
<evidence type="ECO:0000256" key="4">
    <source>
        <dbReference type="ARBA" id="ARBA00022452"/>
    </source>
</evidence>
<proteinExistence type="inferred from homology"/>
<evidence type="ECO:0000313" key="10">
    <source>
        <dbReference type="EMBL" id="OYD47781.1"/>
    </source>
</evidence>
<evidence type="ECO:0000256" key="9">
    <source>
        <dbReference type="SAM" id="SignalP"/>
    </source>
</evidence>
<dbReference type="Proteomes" id="UP000215441">
    <property type="component" value="Unassembled WGS sequence"/>
</dbReference>
<accession>A0A235EFK9</accession>
<organism evidence="10 11">
    <name type="scientific">Acidovorax kalamii</name>
    <dbReference type="NCBI Taxonomy" id="2004485"/>
    <lineage>
        <taxon>Bacteria</taxon>
        <taxon>Pseudomonadati</taxon>
        <taxon>Pseudomonadota</taxon>
        <taxon>Betaproteobacteria</taxon>
        <taxon>Burkholderiales</taxon>
        <taxon>Comamonadaceae</taxon>
        <taxon>Acidovorax</taxon>
    </lineage>
</organism>
<feature type="chain" id="PRO_5013212107" evidence="9">
    <location>
        <begin position="39"/>
        <end position="480"/>
    </location>
</feature>
<reference evidence="10 11" key="1">
    <citation type="submission" date="2017-07" db="EMBL/GenBank/DDBJ databases">
        <title>Acidovorax KNDSW TSA 6 genome sequence and assembly.</title>
        <authorList>
            <person name="Mayilraj S."/>
        </authorList>
    </citation>
    <scope>NUCLEOTIDE SEQUENCE [LARGE SCALE GENOMIC DNA]</scope>
    <source>
        <strain evidence="10 11">KNDSW-TSA6</strain>
    </source>
</reference>
<evidence type="ECO:0000256" key="2">
    <source>
        <dbReference type="ARBA" id="ARBA00007613"/>
    </source>
</evidence>
<evidence type="ECO:0000256" key="8">
    <source>
        <dbReference type="SAM" id="Coils"/>
    </source>
</evidence>
<dbReference type="InterPro" id="IPR051906">
    <property type="entry name" value="TolC-like"/>
</dbReference>
<comment type="similarity">
    <text evidence="2">Belongs to the outer membrane factor (OMF) (TC 1.B.17) family.</text>
</comment>
<gene>
    <name evidence="10" type="ORF">CBY09_23220</name>
</gene>
<comment type="subcellular location">
    <subcellularLocation>
        <location evidence="1">Cell outer membrane</location>
    </subcellularLocation>
</comment>
<keyword evidence="3" id="KW-0813">Transport</keyword>
<dbReference type="EMBL" id="NOIG01000017">
    <property type="protein sequence ID" value="OYD47781.1"/>
    <property type="molecule type" value="Genomic_DNA"/>
</dbReference>
<keyword evidence="8" id="KW-0175">Coiled coil</keyword>
<dbReference type="RefSeq" id="WP_094291935.1">
    <property type="nucleotide sequence ID" value="NZ_NOIG01000017.1"/>
</dbReference>
<sequence>MTTNPTPRRTGRAGGALLCLIASAPLALTAFIALPAQAEPLAFDAAQQQLLQRSDHLAASRHAVESAQLRREALQRLGGPVVHLSGAAYAYNANLDVDLNPLNRALPGVLSQLPPQLAAPLAQLPHLPSSYTLNRSKSDTTASVSAVWPIYMGGASNAARGLLDAQTQEAQADAAKTGHEATTLLVQRYFGAQLAQRAAVLREAALATIEQHDAAAQKMLDAGVIARVERLQARSALEEARRNARKARDDAELATTALTRTLKATELVTPTSPLFVLGGPVEPLPHFIDTALARHPGLDKVAAKKEQATQLHAAQEALRKPQVFAFGQRQLKTGKEADWVAGVGVRWTLWDSIDRNTLAESSQRQIAQAERTGAQAQNDIALLVEKRWLALEQARRAYLALQPGLELADEVLRLRTAGLKAGTSTTLDLIDAQVNQAKAQTERAQAAHDYVKALAELLESCGLSEDFGKYMARADAMKVE</sequence>
<feature type="coiled-coil region" evidence="8">
    <location>
        <begin position="230"/>
        <end position="257"/>
    </location>
</feature>
<dbReference type="Pfam" id="PF02321">
    <property type="entry name" value="OEP"/>
    <property type="match status" value="2"/>
</dbReference>
<evidence type="ECO:0000256" key="7">
    <source>
        <dbReference type="ARBA" id="ARBA00023237"/>
    </source>
</evidence>
<dbReference type="SUPFAM" id="SSF56954">
    <property type="entry name" value="Outer membrane efflux proteins (OEP)"/>
    <property type="match status" value="1"/>
</dbReference>
<dbReference type="Gene3D" id="1.20.1600.10">
    <property type="entry name" value="Outer membrane efflux proteins (OEP)"/>
    <property type="match status" value="1"/>
</dbReference>
<dbReference type="PANTHER" id="PTHR30026">
    <property type="entry name" value="OUTER MEMBRANE PROTEIN TOLC"/>
    <property type="match status" value="1"/>
</dbReference>
<keyword evidence="6" id="KW-0472">Membrane</keyword>
<keyword evidence="5" id="KW-0812">Transmembrane</keyword>
<evidence type="ECO:0000256" key="1">
    <source>
        <dbReference type="ARBA" id="ARBA00004442"/>
    </source>
</evidence>
<evidence type="ECO:0000256" key="5">
    <source>
        <dbReference type="ARBA" id="ARBA00022692"/>
    </source>
</evidence>
<comment type="caution">
    <text evidence="10">The sequence shown here is derived from an EMBL/GenBank/DDBJ whole genome shotgun (WGS) entry which is preliminary data.</text>
</comment>
<keyword evidence="9" id="KW-0732">Signal</keyword>
<dbReference type="GO" id="GO:1990281">
    <property type="term" value="C:efflux pump complex"/>
    <property type="evidence" value="ECO:0007669"/>
    <property type="project" value="TreeGrafter"/>
</dbReference>
<dbReference type="GO" id="GO:0015288">
    <property type="term" value="F:porin activity"/>
    <property type="evidence" value="ECO:0007669"/>
    <property type="project" value="TreeGrafter"/>
</dbReference>
<keyword evidence="4" id="KW-1134">Transmembrane beta strand</keyword>
<evidence type="ECO:0000256" key="3">
    <source>
        <dbReference type="ARBA" id="ARBA00022448"/>
    </source>
</evidence>